<dbReference type="PANTHER" id="PTHR31126">
    <property type="entry name" value="TYROSINE-PROTEIN PHOSPHATASE"/>
    <property type="match status" value="1"/>
</dbReference>
<keyword evidence="5" id="KW-1185">Reference proteome</keyword>
<dbReference type="PANTHER" id="PTHR31126:SF1">
    <property type="entry name" value="TYROSINE SPECIFIC PROTEIN PHOSPHATASES DOMAIN-CONTAINING PROTEIN"/>
    <property type="match status" value="1"/>
</dbReference>
<dbReference type="InterPro" id="IPR029021">
    <property type="entry name" value="Prot-tyrosine_phosphatase-like"/>
</dbReference>
<organism evidence="4 5">
    <name type="scientific">Galactobacter caseinivorans</name>
    <dbReference type="NCBI Taxonomy" id="2676123"/>
    <lineage>
        <taxon>Bacteria</taxon>
        <taxon>Bacillati</taxon>
        <taxon>Actinomycetota</taxon>
        <taxon>Actinomycetes</taxon>
        <taxon>Micrococcales</taxon>
        <taxon>Micrococcaceae</taxon>
        <taxon>Galactobacter</taxon>
    </lineage>
</organism>
<feature type="domain" description="Tyrosine specific protein phosphatases" evidence="3">
    <location>
        <begin position="113"/>
        <end position="163"/>
    </location>
</feature>
<reference evidence="4 5" key="1">
    <citation type="submission" date="2018-07" db="EMBL/GenBank/DDBJ databases">
        <title>Arthrobacter sp. nov., isolated from raw cow's milk with high bacterial count.</title>
        <authorList>
            <person name="Hahne J."/>
            <person name="Isele D."/>
            <person name="Lipski A."/>
        </authorList>
    </citation>
    <scope>NUCLEOTIDE SEQUENCE [LARGE SCALE GENOMIC DNA]</scope>
    <source>
        <strain evidence="4 5">JZ R-183</strain>
    </source>
</reference>
<dbReference type="InterPro" id="IPR026893">
    <property type="entry name" value="Tyr/Ser_Pase_IphP-type"/>
</dbReference>
<gene>
    <name evidence="4" type="ORF">DWQ67_03075</name>
</gene>
<dbReference type="PROSITE" id="PS00383">
    <property type="entry name" value="TYR_PHOSPHATASE_1"/>
    <property type="match status" value="1"/>
</dbReference>
<dbReference type="SUPFAM" id="SSF52799">
    <property type="entry name" value="(Phosphotyrosine protein) phosphatases II"/>
    <property type="match status" value="1"/>
</dbReference>
<dbReference type="EMBL" id="QQXL01000001">
    <property type="protein sequence ID" value="RKW71827.1"/>
    <property type="molecule type" value="Genomic_DNA"/>
</dbReference>
<dbReference type="AlphaFoldDB" id="A0A496PMT3"/>
<dbReference type="Gene3D" id="3.90.190.10">
    <property type="entry name" value="Protein tyrosine phosphatase superfamily"/>
    <property type="match status" value="1"/>
</dbReference>
<comment type="caution">
    <text evidence="4">The sequence shown here is derived from an EMBL/GenBank/DDBJ whole genome shotgun (WGS) entry which is preliminary data.</text>
</comment>
<evidence type="ECO:0000313" key="5">
    <source>
        <dbReference type="Proteomes" id="UP000273119"/>
    </source>
</evidence>
<evidence type="ECO:0000313" key="4">
    <source>
        <dbReference type="EMBL" id="RKW71827.1"/>
    </source>
</evidence>
<feature type="region of interest" description="Disordered" evidence="2">
    <location>
        <begin position="12"/>
        <end position="34"/>
    </location>
</feature>
<name>A0A496PMT3_9MICC</name>
<dbReference type="GO" id="GO:0004721">
    <property type="term" value="F:phosphoprotein phosphatase activity"/>
    <property type="evidence" value="ECO:0007669"/>
    <property type="project" value="InterPro"/>
</dbReference>
<sequence>MNWDGLRNVRDLGGLPTPLSSNGSTAWGRLARGPRQERLTQRGWNAAGAWGLRTVVDLRCPEEVGRQKGDPDTSPPEHLALVLAPIEDHSDPGFQAVCLPILDSPAYWRHHVRLLPGMIRAALQAIARSEPGILVHCAAGRDRTGLITALLLANAGVPSASIVADYAQSVEEMAGTAAHGGPTHDRQAGWSPTQVSAWLQRVTPEVQAFVADHEEMFALLKLGQTTRGALRDLLLTP</sequence>
<evidence type="ECO:0000256" key="2">
    <source>
        <dbReference type="SAM" id="MobiDB-lite"/>
    </source>
</evidence>
<dbReference type="InterPro" id="IPR016130">
    <property type="entry name" value="Tyr_Pase_AS"/>
</dbReference>
<accession>A0A496PMT3</accession>
<evidence type="ECO:0000256" key="1">
    <source>
        <dbReference type="ARBA" id="ARBA00009580"/>
    </source>
</evidence>
<comment type="similarity">
    <text evidence="1">Belongs to the protein-tyrosine phosphatase family.</text>
</comment>
<dbReference type="PROSITE" id="PS50056">
    <property type="entry name" value="TYR_PHOSPHATASE_2"/>
    <property type="match status" value="1"/>
</dbReference>
<dbReference type="Proteomes" id="UP000273119">
    <property type="component" value="Unassembled WGS sequence"/>
</dbReference>
<dbReference type="InterPro" id="IPR000387">
    <property type="entry name" value="Tyr_Pase_dom"/>
</dbReference>
<evidence type="ECO:0000259" key="3">
    <source>
        <dbReference type="PROSITE" id="PS50056"/>
    </source>
</evidence>
<proteinExistence type="inferred from homology"/>
<dbReference type="Pfam" id="PF13350">
    <property type="entry name" value="Y_phosphatase3"/>
    <property type="match status" value="1"/>
</dbReference>
<protein>
    <submittedName>
        <fullName evidence="4">Protein-tyrosine-phosphatase</fullName>
    </submittedName>
</protein>